<dbReference type="InterPro" id="IPR013783">
    <property type="entry name" value="Ig-like_fold"/>
</dbReference>
<dbReference type="PANTHER" id="PTHR10357:SF210">
    <property type="entry name" value="MALTODEXTRIN GLUCOSIDASE"/>
    <property type="match status" value="1"/>
</dbReference>
<protein>
    <submittedName>
        <fullName evidence="4">Neopullulanase</fullName>
        <ecNumber evidence="4">3.2.1.135</ecNumber>
    </submittedName>
</protein>
<proteinExistence type="predicted"/>
<gene>
    <name evidence="4" type="ORF">MNBD_BACTEROID07-1406</name>
</gene>
<dbReference type="GO" id="GO:0031216">
    <property type="term" value="F:neopullulanase activity"/>
    <property type="evidence" value="ECO:0007669"/>
    <property type="project" value="UniProtKB-EC"/>
</dbReference>
<dbReference type="EC" id="3.2.1.135" evidence="4"/>
<dbReference type="SUPFAM" id="SSF51445">
    <property type="entry name" value="(Trans)glycosidases"/>
    <property type="match status" value="1"/>
</dbReference>
<sequence>MRIKTLLLAFLLTLGSTFSYAQKINVKRVDPPSWWTGMHDHNLQLLVYGPRISETSPVINYPGVQLEQTIHVKSPDYLFLDLIISSGTKPGTMTIHFKKGKKDIVKYAYTLNKREKSPKLHQGFDNSDVIYLLMPDRFANGDTTNDNMPGMLEKANVKNPNGRHGGDIKGIEEHLDYLKDLGITTIWSTPLMEDNMPTYSYHGYAQTDYYKVDPRFGTNRDYRNMVQEAHKKGLKVIQDMVFNHCGTNYFWKNDLPTPDWYNQWPKFTRSNYHGGVVSDPHASKYDYHHMVAGWFDSSMADLNQDNPLVANYLIQNSIWWIEYAGLDGIRQDTYPYPYKDFMAKWMQRILLEYPHFNVVGETWFSYPATVAYWLENNRNKDGYHSHLTNVFDFPLMMAINKAFNEKPGWDTGLARLYEVISQDFVYSDPMKLGIFAGNHDSNRIFSSLHENLKAWKMVMAFLMTTRGIPEIYYGTEILMTGEKSKGDGNLRKDFPGG</sequence>
<feature type="domain" description="Glycosyl hydrolase family 13 catalytic" evidence="3">
    <location>
        <begin position="132"/>
        <end position="491"/>
    </location>
</feature>
<accession>A0A3B0UD43</accession>
<dbReference type="Pfam" id="PF09087">
    <property type="entry name" value="Cyc-maltodext_N"/>
    <property type="match status" value="1"/>
</dbReference>
<dbReference type="Pfam" id="PF00128">
    <property type="entry name" value="Alpha-amylase"/>
    <property type="match status" value="1"/>
</dbReference>
<dbReference type="PANTHER" id="PTHR10357">
    <property type="entry name" value="ALPHA-AMYLASE FAMILY MEMBER"/>
    <property type="match status" value="1"/>
</dbReference>
<dbReference type="InterPro" id="IPR017853">
    <property type="entry name" value="GH"/>
</dbReference>
<dbReference type="Gene3D" id="3.20.20.80">
    <property type="entry name" value="Glycosidases"/>
    <property type="match status" value="1"/>
</dbReference>
<keyword evidence="1 4" id="KW-0378">Hydrolase</keyword>
<dbReference type="SMART" id="SM00642">
    <property type="entry name" value="Aamy"/>
    <property type="match status" value="1"/>
</dbReference>
<evidence type="ECO:0000256" key="2">
    <source>
        <dbReference type="ARBA" id="ARBA00023295"/>
    </source>
</evidence>
<evidence type="ECO:0000256" key="1">
    <source>
        <dbReference type="ARBA" id="ARBA00022801"/>
    </source>
</evidence>
<keyword evidence="2 4" id="KW-0326">Glycosidase</keyword>
<dbReference type="InterPro" id="IPR015171">
    <property type="entry name" value="Cyc-maltodext_N"/>
</dbReference>
<dbReference type="InterPro" id="IPR006047">
    <property type="entry name" value="GH13_cat_dom"/>
</dbReference>
<dbReference type="GO" id="GO:0005975">
    <property type="term" value="P:carbohydrate metabolic process"/>
    <property type="evidence" value="ECO:0007669"/>
    <property type="project" value="InterPro"/>
</dbReference>
<dbReference type="AlphaFoldDB" id="A0A3B0UD43"/>
<dbReference type="EMBL" id="UOET01000239">
    <property type="protein sequence ID" value="VAW28438.1"/>
    <property type="molecule type" value="Genomic_DNA"/>
</dbReference>
<dbReference type="SUPFAM" id="SSF81296">
    <property type="entry name" value="E set domains"/>
    <property type="match status" value="1"/>
</dbReference>
<organism evidence="4">
    <name type="scientific">hydrothermal vent metagenome</name>
    <dbReference type="NCBI Taxonomy" id="652676"/>
    <lineage>
        <taxon>unclassified sequences</taxon>
        <taxon>metagenomes</taxon>
        <taxon>ecological metagenomes</taxon>
    </lineage>
</organism>
<dbReference type="Gene3D" id="2.60.40.10">
    <property type="entry name" value="Immunoglobulins"/>
    <property type="match status" value="1"/>
</dbReference>
<evidence type="ECO:0000259" key="3">
    <source>
        <dbReference type="SMART" id="SM00642"/>
    </source>
</evidence>
<dbReference type="CDD" id="cd11340">
    <property type="entry name" value="AmyAc_bac_CMD_like_3"/>
    <property type="match status" value="1"/>
</dbReference>
<dbReference type="InterPro" id="IPR014756">
    <property type="entry name" value="Ig_E-set"/>
</dbReference>
<reference evidence="4" key="1">
    <citation type="submission" date="2018-06" db="EMBL/GenBank/DDBJ databases">
        <authorList>
            <person name="Zhirakovskaya E."/>
        </authorList>
    </citation>
    <scope>NUCLEOTIDE SEQUENCE</scope>
</reference>
<evidence type="ECO:0000313" key="4">
    <source>
        <dbReference type="EMBL" id="VAW28438.1"/>
    </source>
</evidence>
<name>A0A3B0UD43_9ZZZZ</name>
<feature type="non-terminal residue" evidence="4">
    <location>
        <position position="497"/>
    </location>
</feature>